<evidence type="ECO:0000256" key="1">
    <source>
        <dbReference type="SAM" id="Phobius"/>
    </source>
</evidence>
<evidence type="ECO:0000313" key="3">
    <source>
        <dbReference type="Proteomes" id="UP000473574"/>
    </source>
</evidence>
<gene>
    <name evidence="2" type="ORF">D0962_37190</name>
</gene>
<keyword evidence="1" id="KW-0472">Membrane</keyword>
<keyword evidence="1" id="KW-0812">Transmembrane</keyword>
<name>A0A6M0SJ01_9CYAN</name>
<sequence>MLDNPDVLLSLVGITGLIAVGSTALLNRGTTQKIISSIGEKIDRTEVAISYVKGKIDSLENILSDGVISPSEVDQIQQGAAEIKDKITSIINPGGDAA</sequence>
<reference evidence="2 3" key="1">
    <citation type="journal article" date="2020" name="Microb. Ecol.">
        <title>Ecogenomics of the Marine Benthic Filamentous Cyanobacterium Adonisia.</title>
        <authorList>
            <person name="Walter J.M."/>
            <person name="Coutinho F.H."/>
            <person name="Leomil L."/>
            <person name="Hargreaves P.I."/>
            <person name="Campeao M.E."/>
            <person name="Vieira V.V."/>
            <person name="Silva B.S."/>
            <person name="Fistarol G.O."/>
            <person name="Salomon P.S."/>
            <person name="Sawabe T."/>
            <person name="Mino S."/>
            <person name="Hosokawa M."/>
            <person name="Miyashita H."/>
            <person name="Maruyama F."/>
            <person name="van Verk M.C."/>
            <person name="Dutilh B.E."/>
            <person name="Thompson C.C."/>
            <person name="Thompson F.L."/>
        </authorList>
    </citation>
    <scope>NUCLEOTIDE SEQUENCE [LARGE SCALE GENOMIC DNA]</scope>
    <source>
        <strain evidence="2 3">CCMR0082</strain>
    </source>
</reference>
<comment type="caution">
    <text evidence="2">The sequence shown here is derived from an EMBL/GenBank/DDBJ whole genome shotgun (WGS) entry which is preliminary data.</text>
</comment>
<evidence type="ECO:0000313" key="2">
    <source>
        <dbReference type="EMBL" id="NEZ68304.1"/>
    </source>
</evidence>
<feature type="transmembrane region" description="Helical" evidence="1">
    <location>
        <begin position="6"/>
        <end position="26"/>
    </location>
</feature>
<dbReference type="Proteomes" id="UP000473574">
    <property type="component" value="Unassembled WGS sequence"/>
</dbReference>
<dbReference type="EMBL" id="QZCE01000002">
    <property type="protein sequence ID" value="NEZ68304.1"/>
    <property type="molecule type" value="Genomic_DNA"/>
</dbReference>
<organism evidence="2 3">
    <name type="scientific">Adonisia turfae CCMR0082</name>
    <dbReference type="NCBI Taxonomy" id="2304604"/>
    <lineage>
        <taxon>Bacteria</taxon>
        <taxon>Bacillati</taxon>
        <taxon>Cyanobacteriota</taxon>
        <taxon>Adonisia</taxon>
        <taxon>Adonisia turfae</taxon>
    </lineage>
</organism>
<dbReference type="RefSeq" id="WP_163671535.1">
    <property type="nucleotide sequence ID" value="NZ_QZCE01000002.1"/>
</dbReference>
<keyword evidence="1" id="KW-1133">Transmembrane helix</keyword>
<proteinExistence type="predicted"/>
<protein>
    <submittedName>
        <fullName evidence="2">Uncharacterized protein</fullName>
    </submittedName>
</protein>
<dbReference type="AlphaFoldDB" id="A0A6M0SJ01"/>
<accession>A0A6M0SJ01</accession>